<organism evidence="1 2">
    <name type="scientific">Caerostris extrusa</name>
    <name type="common">Bark spider</name>
    <name type="synonym">Caerostris bankana</name>
    <dbReference type="NCBI Taxonomy" id="172846"/>
    <lineage>
        <taxon>Eukaryota</taxon>
        <taxon>Metazoa</taxon>
        <taxon>Ecdysozoa</taxon>
        <taxon>Arthropoda</taxon>
        <taxon>Chelicerata</taxon>
        <taxon>Arachnida</taxon>
        <taxon>Araneae</taxon>
        <taxon>Araneomorphae</taxon>
        <taxon>Entelegynae</taxon>
        <taxon>Araneoidea</taxon>
        <taxon>Araneidae</taxon>
        <taxon>Caerostris</taxon>
    </lineage>
</organism>
<dbReference type="EMBL" id="BPLR01020926">
    <property type="protein sequence ID" value="GIX84072.1"/>
    <property type="molecule type" value="Genomic_DNA"/>
</dbReference>
<accession>A0AAV4NLF2</accession>
<evidence type="ECO:0000313" key="1">
    <source>
        <dbReference type="EMBL" id="GIX84072.1"/>
    </source>
</evidence>
<dbReference type="Proteomes" id="UP001054945">
    <property type="component" value="Unassembled WGS sequence"/>
</dbReference>
<protein>
    <submittedName>
        <fullName evidence="1">Uncharacterized protein</fullName>
    </submittedName>
</protein>
<proteinExistence type="predicted"/>
<name>A0AAV4NLF2_CAEEX</name>
<evidence type="ECO:0000313" key="2">
    <source>
        <dbReference type="Proteomes" id="UP001054945"/>
    </source>
</evidence>
<keyword evidence="2" id="KW-1185">Reference proteome</keyword>
<comment type="caution">
    <text evidence="1">The sequence shown here is derived from an EMBL/GenBank/DDBJ whole genome shotgun (WGS) entry which is preliminary data.</text>
</comment>
<dbReference type="AlphaFoldDB" id="A0AAV4NLF2"/>
<reference evidence="1 2" key="1">
    <citation type="submission" date="2021-06" db="EMBL/GenBank/DDBJ databases">
        <title>Caerostris extrusa draft genome.</title>
        <authorList>
            <person name="Kono N."/>
            <person name="Arakawa K."/>
        </authorList>
    </citation>
    <scope>NUCLEOTIDE SEQUENCE [LARGE SCALE GENOMIC DNA]</scope>
</reference>
<gene>
    <name evidence="1" type="ORF">CEXT_226951</name>
</gene>
<sequence>MTEIINIFNTKAADPELAITGDSVTILYLLSFFVGNQQVRLDENGENHENGEIEWGALHKTQKKGCMEGREITKKTGRTKNCITCQIIYMGFNNHQ</sequence>